<dbReference type="EMBL" id="CAFBLT010000003">
    <property type="protein sequence ID" value="CAB4883470.1"/>
    <property type="molecule type" value="Genomic_DNA"/>
</dbReference>
<feature type="transmembrane region" description="Helical" evidence="1">
    <location>
        <begin position="20"/>
        <end position="37"/>
    </location>
</feature>
<keyword evidence="1" id="KW-0472">Membrane</keyword>
<dbReference type="AlphaFoldDB" id="A0A6J7EQF4"/>
<name>A0A6J7EQF4_9ZZZZ</name>
<sequence length="125" mass="14363">MSSEKVRNPERIRGRPALRFHVGLILCLVICIPAFLFELSRALGGNSLSWAYVFEWPLFTGFGFYMWWKLLHEGSEDAKRRTRLQAAAESPASQEDAIRLDAWNTYLAQLHRESEDDPNGPPSQR</sequence>
<keyword evidence="1" id="KW-1133">Transmembrane helix</keyword>
<evidence type="ECO:0000313" key="2">
    <source>
        <dbReference type="EMBL" id="CAB4883470.1"/>
    </source>
</evidence>
<organism evidence="2">
    <name type="scientific">freshwater metagenome</name>
    <dbReference type="NCBI Taxonomy" id="449393"/>
    <lineage>
        <taxon>unclassified sequences</taxon>
        <taxon>metagenomes</taxon>
        <taxon>ecological metagenomes</taxon>
    </lineage>
</organism>
<gene>
    <name evidence="2" type="ORF">UFOPK3427_01770</name>
    <name evidence="3" type="ORF">UFOPK4112_01488</name>
</gene>
<proteinExistence type="predicted"/>
<reference evidence="2" key="1">
    <citation type="submission" date="2020-05" db="EMBL/GenBank/DDBJ databases">
        <authorList>
            <person name="Chiriac C."/>
            <person name="Salcher M."/>
            <person name="Ghai R."/>
            <person name="Kavagutti S V."/>
        </authorList>
    </citation>
    <scope>NUCLEOTIDE SEQUENCE</scope>
</reference>
<accession>A0A6J7EQF4</accession>
<evidence type="ECO:0000313" key="3">
    <source>
        <dbReference type="EMBL" id="CAB5029475.1"/>
    </source>
</evidence>
<feature type="transmembrane region" description="Helical" evidence="1">
    <location>
        <begin position="49"/>
        <end position="71"/>
    </location>
</feature>
<dbReference type="EMBL" id="CAFBPM010000017">
    <property type="protein sequence ID" value="CAB5029475.1"/>
    <property type="molecule type" value="Genomic_DNA"/>
</dbReference>
<keyword evidence="1" id="KW-0812">Transmembrane</keyword>
<evidence type="ECO:0000256" key="1">
    <source>
        <dbReference type="SAM" id="Phobius"/>
    </source>
</evidence>
<protein>
    <submittedName>
        <fullName evidence="2">Unannotated protein</fullName>
    </submittedName>
</protein>